<dbReference type="KEGG" id="ccos:Pan44_16860"/>
<accession>A0A517SC25</accession>
<dbReference type="InterPro" id="IPR002763">
    <property type="entry name" value="DUF72"/>
</dbReference>
<dbReference type="OrthoDB" id="9780310at2"/>
<dbReference type="RefSeq" id="WP_145029049.1">
    <property type="nucleotide sequence ID" value="NZ_CP036271.1"/>
</dbReference>
<dbReference type="SUPFAM" id="SSF117396">
    <property type="entry name" value="TM1631-like"/>
    <property type="match status" value="1"/>
</dbReference>
<evidence type="ECO:0008006" key="3">
    <source>
        <dbReference type="Google" id="ProtNLM"/>
    </source>
</evidence>
<evidence type="ECO:0000313" key="1">
    <source>
        <dbReference type="EMBL" id="QDT53663.1"/>
    </source>
</evidence>
<dbReference type="PANTHER" id="PTHR30348">
    <property type="entry name" value="UNCHARACTERIZED PROTEIN YECE"/>
    <property type="match status" value="1"/>
</dbReference>
<evidence type="ECO:0000313" key="2">
    <source>
        <dbReference type="Proteomes" id="UP000315700"/>
    </source>
</evidence>
<dbReference type="EMBL" id="CP036271">
    <property type="protein sequence ID" value="QDT53663.1"/>
    <property type="molecule type" value="Genomic_DNA"/>
</dbReference>
<dbReference type="Proteomes" id="UP000315700">
    <property type="component" value="Chromosome"/>
</dbReference>
<protein>
    <recommendedName>
        <fullName evidence="3">DUF72 domain-containing protein</fullName>
    </recommendedName>
</protein>
<name>A0A517SC25_9PLAN</name>
<sequence length="234" mass="27096">MIWHIGTSGYSYPAWKGSFYPDKLPAKQFLSYYATQFDVVEYNGSFRTLPSDKSIDDWATQTPAAFRFVLKAPQKITHIRRLKEAGDDLQQLAACVTRLKKRAAPVLFQLPPNFKQDLARLEEFLKHAKKPIQAAFEFRHESWLNDDTCRLLKKHKAALVVADAEDLPETPLVPTAGWGYLRLRRENYTDAALRKWIRRIEAMNWKEVFVFFKHEDTGTGPKLGQRLLRLTDSP</sequence>
<proteinExistence type="predicted"/>
<dbReference type="Gene3D" id="3.20.20.410">
    <property type="entry name" value="Protein of unknown function UPF0759"/>
    <property type="match status" value="1"/>
</dbReference>
<dbReference type="AlphaFoldDB" id="A0A517SC25"/>
<organism evidence="1 2">
    <name type="scientific">Caulifigura coniformis</name>
    <dbReference type="NCBI Taxonomy" id="2527983"/>
    <lineage>
        <taxon>Bacteria</taxon>
        <taxon>Pseudomonadati</taxon>
        <taxon>Planctomycetota</taxon>
        <taxon>Planctomycetia</taxon>
        <taxon>Planctomycetales</taxon>
        <taxon>Planctomycetaceae</taxon>
        <taxon>Caulifigura</taxon>
    </lineage>
</organism>
<dbReference type="Pfam" id="PF01904">
    <property type="entry name" value="DUF72"/>
    <property type="match status" value="1"/>
</dbReference>
<keyword evidence="2" id="KW-1185">Reference proteome</keyword>
<dbReference type="PANTHER" id="PTHR30348:SF4">
    <property type="entry name" value="DUF72 DOMAIN-CONTAINING PROTEIN"/>
    <property type="match status" value="1"/>
</dbReference>
<gene>
    <name evidence="1" type="ORF">Pan44_16860</name>
</gene>
<reference evidence="1 2" key="1">
    <citation type="submission" date="2019-02" db="EMBL/GenBank/DDBJ databases">
        <title>Deep-cultivation of Planctomycetes and their phenomic and genomic characterization uncovers novel biology.</title>
        <authorList>
            <person name="Wiegand S."/>
            <person name="Jogler M."/>
            <person name="Boedeker C."/>
            <person name="Pinto D."/>
            <person name="Vollmers J."/>
            <person name="Rivas-Marin E."/>
            <person name="Kohn T."/>
            <person name="Peeters S.H."/>
            <person name="Heuer A."/>
            <person name="Rast P."/>
            <person name="Oberbeckmann S."/>
            <person name="Bunk B."/>
            <person name="Jeske O."/>
            <person name="Meyerdierks A."/>
            <person name="Storesund J.E."/>
            <person name="Kallscheuer N."/>
            <person name="Luecker S."/>
            <person name="Lage O.M."/>
            <person name="Pohl T."/>
            <person name="Merkel B.J."/>
            <person name="Hornburger P."/>
            <person name="Mueller R.-W."/>
            <person name="Bruemmer F."/>
            <person name="Labrenz M."/>
            <person name="Spormann A.M."/>
            <person name="Op den Camp H."/>
            <person name="Overmann J."/>
            <person name="Amann R."/>
            <person name="Jetten M.S.M."/>
            <person name="Mascher T."/>
            <person name="Medema M.H."/>
            <person name="Devos D.P."/>
            <person name="Kaster A.-K."/>
            <person name="Ovreas L."/>
            <person name="Rohde M."/>
            <person name="Galperin M.Y."/>
            <person name="Jogler C."/>
        </authorList>
    </citation>
    <scope>NUCLEOTIDE SEQUENCE [LARGE SCALE GENOMIC DNA]</scope>
    <source>
        <strain evidence="1 2">Pan44</strain>
    </source>
</reference>
<dbReference type="InterPro" id="IPR036520">
    <property type="entry name" value="UPF0759_sf"/>
</dbReference>
<dbReference type="InParanoid" id="A0A517SC25"/>